<keyword evidence="9" id="KW-0131">Cell cycle</keyword>
<dbReference type="GO" id="GO:0015031">
    <property type="term" value="P:protein transport"/>
    <property type="evidence" value="ECO:0007669"/>
    <property type="project" value="UniProtKB-KW"/>
</dbReference>
<evidence type="ECO:0000256" key="3">
    <source>
        <dbReference type="ARBA" id="ARBA00022475"/>
    </source>
</evidence>
<evidence type="ECO:0000256" key="1">
    <source>
        <dbReference type="ARBA" id="ARBA00004162"/>
    </source>
</evidence>
<dbReference type="PANTHER" id="PTHR30558">
    <property type="entry name" value="EXBD MEMBRANE COMPONENT OF PMF-DRIVEN MACROMOLECULE IMPORT SYSTEM"/>
    <property type="match status" value="1"/>
</dbReference>
<dbReference type="GO" id="GO:0051301">
    <property type="term" value="P:cell division"/>
    <property type="evidence" value="ECO:0007669"/>
    <property type="project" value="UniProtKB-KW"/>
</dbReference>
<evidence type="ECO:0000256" key="4">
    <source>
        <dbReference type="ARBA" id="ARBA00022519"/>
    </source>
</evidence>
<keyword evidence="8 11" id="KW-0472">Membrane</keyword>
<dbReference type="PANTHER" id="PTHR30558:SF7">
    <property type="entry name" value="TOL-PAL SYSTEM PROTEIN TOLR"/>
    <property type="match status" value="1"/>
</dbReference>
<dbReference type="EMBL" id="LO017727">
    <property type="protein sequence ID" value="CRH07147.1"/>
    <property type="molecule type" value="Genomic_DNA"/>
</dbReference>
<evidence type="ECO:0000256" key="11">
    <source>
        <dbReference type="SAM" id="Phobius"/>
    </source>
</evidence>
<evidence type="ECO:0000256" key="9">
    <source>
        <dbReference type="ARBA" id="ARBA00023306"/>
    </source>
</evidence>
<evidence type="ECO:0000256" key="8">
    <source>
        <dbReference type="ARBA" id="ARBA00023136"/>
    </source>
</evidence>
<protein>
    <submittedName>
        <fullName evidence="12">Protein tolR</fullName>
    </submittedName>
</protein>
<dbReference type="Gene3D" id="3.30.420.270">
    <property type="match status" value="1"/>
</dbReference>
<dbReference type="Pfam" id="PF02472">
    <property type="entry name" value="ExbD"/>
    <property type="match status" value="1"/>
</dbReference>
<comment type="similarity">
    <text evidence="2 10">Belongs to the ExbD/TolR family.</text>
</comment>
<reference evidence="12" key="1">
    <citation type="submission" date="2015-04" db="EMBL/GenBank/DDBJ databases">
        <authorList>
            <person name="Syromyatnikov M.Y."/>
            <person name="Popov V.N."/>
        </authorList>
    </citation>
    <scope>NUCLEOTIDE SEQUENCE</scope>
    <source>
        <strain evidence="12">MO-1</strain>
    </source>
</reference>
<keyword evidence="10" id="KW-0813">Transport</keyword>
<keyword evidence="5" id="KW-0132">Cell division</keyword>
<organism evidence="12">
    <name type="scientific">Magnetococcus massalia (strain MO-1)</name>
    <dbReference type="NCBI Taxonomy" id="451514"/>
    <lineage>
        <taxon>Bacteria</taxon>
        <taxon>Pseudomonadati</taxon>
        <taxon>Pseudomonadota</taxon>
        <taxon>Magnetococcia</taxon>
        <taxon>Magnetococcales</taxon>
        <taxon>Magnetococcaceae</taxon>
        <taxon>Magnetococcus</taxon>
    </lineage>
</organism>
<keyword evidence="10" id="KW-0653">Protein transport</keyword>
<evidence type="ECO:0000256" key="7">
    <source>
        <dbReference type="ARBA" id="ARBA00022989"/>
    </source>
</evidence>
<gene>
    <name evidence="12" type="primary">tolR</name>
    <name evidence="12" type="ORF">MAGMO_3001</name>
</gene>
<dbReference type="GO" id="GO:0022857">
    <property type="term" value="F:transmembrane transporter activity"/>
    <property type="evidence" value="ECO:0007669"/>
    <property type="project" value="InterPro"/>
</dbReference>
<sequence>MSGRGVDRFSAMSEINVTPLVDIMLVLLIIFMVTAPLLNHGVEVDLPQATAKPLPTKQEPLVISVLPDGTPAIEDRPMSMEGMVEKVVAIRRANPSVAVYVRGDRAAEYGSIMKVMGSLQSAGIDQVGLVTEPQ</sequence>
<feature type="transmembrane region" description="Helical" evidence="11">
    <location>
        <begin position="20"/>
        <end position="38"/>
    </location>
</feature>
<evidence type="ECO:0000256" key="10">
    <source>
        <dbReference type="RuleBase" id="RU003879"/>
    </source>
</evidence>
<evidence type="ECO:0000313" key="12">
    <source>
        <dbReference type="EMBL" id="CRH07147.1"/>
    </source>
</evidence>
<dbReference type="NCBIfam" id="TIGR02801">
    <property type="entry name" value="tolR"/>
    <property type="match status" value="1"/>
</dbReference>
<dbReference type="AlphaFoldDB" id="A0A1S7LLZ7"/>
<keyword evidence="4" id="KW-0997">Cell inner membrane</keyword>
<keyword evidence="7 11" id="KW-1133">Transmembrane helix</keyword>
<dbReference type="InterPro" id="IPR014168">
    <property type="entry name" value="Tol-Pal_TolR"/>
</dbReference>
<keyword evidence="6 10" id="KW-0812">Transmembrane</keyword>
<evidence type="ECO:0000256" key="6">
    <source>
        <dbReference type="ARBA" id="ARBA00022692"/>
    </source>
</evidence>
<proteinExistence type="inferred from homology"/>
<dbReference type="InterPro" id="IPR003400">
    <property type="entry name" value="ExbD"/>
</dbReference>
<comment type="subcellular location">
    <subcellularLocation>
        <location evidence="1">Cell membrane</location>
        <topology evidence="1">Single-pass membrane protein</topology>
    </subcellularLocation>
    <subcellularLocation>
        <location evidence="10">Cell membrane</location>
        <topology evidence="10">Single-pass type II membrane protein</topology>
    </subcellularLocation>
</comment>
<dbReference type="GO" id="GO:0005886">
    <property type="term" value="C:plasma membrane"/>
    <property type="evidence" value="ECO:0007669"/>
    <property type="project" value="UniProtKB-SubCell"/>
</dbReference>
<evidence type="ECO:0000256" key="2">
    <source>
        <dbReference type="ARBA" id="ARBA00005811"/>
    </source>
</evidence>
<accession>A0A1S7LLZ7</accession>
<evidence type="ECO:0000256" key="5">
    <source>
        <dbReference type="ARBA" id="ARBA00022618"/>
    </source>
</evidence>
<name>A0A1S7LLZ7_MAGMO</name>
<keyword evidence="3" id="KW-1003">Cell membrane</keyword>